<keyword evidence="1" id="KW-0175">Coiled coil</keyword>
<dbReference type="EMBL" id="CATOUU010000367">
    <property type="protein sequence ID" value="CAI9926264.1"/>
    <property type="molecule type" value="Genomic_DNA"/>
</dbReference>
<evidence type="ECO:0000313" key="5">
    <source>
        <dbReference type="Proteomes" id="UP001642409"/>
    </source>
</evidence>
<comment type="caution">
    <text evidence="3">The sequence shown here is derived from an EMBL/GenBank/DDBJ whole genome shotgun (WGS) entry which is preliminary data.</text>
</comment>
<evidence type="ECO:0000313" key="4">
    <source>
        <dbReference type="EMBL" id="CAL6019061.1"/>
    </source>
</evidence>
<organism evidence="3">
    <name type="scientific">Hexamita inflata</name>
    <dbReference type="NCBI Taxonomy" id="28002"/>
    <lineage>
        <taxon>Eukaryota</taxon>
        <taxon>Metamonada</taxon>
        <taxon>Diplomonadida</taxon>
        <taxon>Hexamitidae</taxon>
        <taxon>Hexamitinae</taxon>
        <taxon>Hexamita</taxon>
    </lineage>
</organism>
<proteinExistence type="predicted"/>
<dbReference type="EMBL" id="CAXDID020000082">
    <property type="protein sequence ID" value="CAL6019061.1"/>
    <property type="molecule type" value="Genomic_DNA"/>
</dbReference>
<protein>
    <submittedName>
        <fullName evidence="3">Uncharacterized protein</fullName>
    </submittedName>
</protein>
<feature type="coiled-coil region" evidence="1">
    <location>
        <begin position="1227"/>
        <end position="1350"/>
    </location>
</feature>
<reference evidence="4 5" key="2">
    <citation type="submission" date="2024-07" db="EMBL/GenBank/DDBJ databases">
        <authorList>
            <person name="Akdeniz Z."/>
        </authorList>
    </citation>
    <scope>NUCLEOTIDE SEQUENCE [LARGE SCALE GENOMIC DNA]</scope>
</reference>
<feature type="coiled-coil region" evidence="1">
    <location>
        <begin position="4"/>
        <end position="66"/>
    </location>
</feature>
<reference evidence="3" key="1">
    <citation type="submission" date="2023-06" db="EMBL/GenBank/DDBJ databases">
        <authorList>
            <person name="Kurt Z."/>
        </authorList>
    </citation>
    <scope>NUCLEOTIDE SEQUENCE</scope>
</reference>
<feature type="coiled-coil region" evidence="1">
    <location>
        <begin position="1620"/>
        <end position="1689"/>
    </location>
</feature>
<feature type="coiled-coil region" evidence="1">
    <location>
        <begin position="957"/>
        <end position="1012"/>
    </location>
</feature>
<feature type="coiled-coil region" evidence="1">
    <location>
        <begin position="123"/>
        <end position="275"/>
    </location>
</feature>
<gene>
    <name evidence="3" type="ORF">HINF_LOCUS13909</name>
    <name evidence="4" type="ORF">HINF_LOCUS26766</name>
</gene>
<feature type="coiled-coil region" evidence="1">
    <location>
        <begin position="1036"/>
        <end position="1182"/>
    </location>
</feature>
<feature type="coiled-coil region" evidence="1">
    <location>
        <begin position="468"/>
        <end position="694"/>
    </location>
</feature>
<evidence type="ECO:0000256" key="2">
    <source>
        <dbReference type="SAM" id="MobiDB-lite"/>
    </source>
</evidence>
<feature type="coiled-coil region" evidence="1">
    <location>
        <begin position="1482"/>
        <end position="1588"/>
    </location>
</feature>
<feature type="coiled-coil region" evidence="1">
    <location>
        <begin position="757"/>
        <end position="924"/>
    </location>
</feature>
<name>A0AA86NUW2_9EUKA</name>
<dbReference type="Proteomes" id="UP001642409">
    <property type="component" value="Unassembled WGS sequence"/>
</dbReference>
<accession>A0AA86NUW2</accession>
<evidence type="ECO:0000313" key="3">
    <source>
        <dbReference type="EMBL" id="CAI9926264.1"/>
    </source>
</evidence>
<evidence type="ECO:0000256" key="1">
    <source>
        <dbReference type="SAM" id="Coils"/>
    </source>
</evidence>
<keyword evidence="5" id="KW-1185">Reference proteome</keyword>
<sequence>MNEQKVLRSTLDQTIIEKENLEQQIKNKDLIISQTKGQVFQKQKEVEERNQEIKSLQKQIQQLQQIQQSKNIPLTPEYNKISSEKHSVEIYNQQQPKLVQSHLNEESILSRDETPAPMDLDVVQAQKQQIDNLRIELQKMQQQQQQKDTTIRDLMSVLSVFEAKETDYLQQVKDLKEELKAVHQSEQSQSEQLMFLQEKQAEYQQLNILYKEQVQLNQNLQKEVQTIPQLKTLLRKRENQMKVLEQSYEEVNIKYEELRINKEREQDQVNLLIQSMTDQKTKKESLESSSTPGPENNNEFTQLQNKAQLLEIQLERLTKKEKTVKTTVLQIVNQFQSELYQGCFDIETVNAKMSLITKNLVEIETKIHLTEPKLSMSQLDNNEEKIKQLEEKLVQEINKYKQKLAEAEEKLQQQLKAHELEMRSQSQSKILESAAESVMSENNLALKLEHNALKQELHQVQSVGTIEREQYIKQINLLNQKVKQLEDMQLNDETTQQQIKQATETINLWKSRYDEVVKQKQEIASITQAESQDLKEKLVQYEQMITDQNNHIEEIKKQNDQTIFQQKLTVDKLQFENQQLQKQVLEAKNSSFHLSNTSRTNLSKTQQINEDIVLMDKQIEFYKNQYNQLQKESTEKYEVLHKQFEELQQQNDDQHEQQSQLKYKLELEKVQFENQQQAVVINDLQRQLKRESKQNLEKPETEKSLIEYQKLLQTVPMLNQQVEFFKLKTEELQNQLHENMQTVHDKELELTKVSQILQQFEESNQLLQHRVETLLSNQETQLAHQKDIHQLEMNKVYLSNQQLQTQIDDLKKNQSKELQSTEMQAQNRKLMMQNAKYEKEIELLTAKTQNIPMLQQKEIELEHVKQQLELTESQKEEMQRIIDELQFNLEQNEQNNSNMVKIEVQSLSDKIEVLNKQLELNKQQYVDSSNQLKACRQQSQDKEKSYKQEQIQSQDEVRKAKFQIQALQKQIEDAKFASSNQLNQVSLELTKLKEENNRLEQQVQQKRALEDSILMEQTLQISSEFEQMSKLTLQFKQKISEQEKVLENERKKFELKQQQDKQVISQLQAQVSEQQTKLQQLQDTIEQNQQEKIQEVNNSYAEQSEMQVKLDQLQLQEQQSQFFKSQAESLTQQVSDLKRQLIESQKLLLQLQQENKQSKSALQKSKEELEKTKKLIEITQFQQKLDHDKNYFEQEQLKNKINEIQKEKEMRDLHSTQEFEIQIQQQFEEMKTIKSELETKIFALQQENEQLKTKAKENTKEIQAQGNEQHKLLLEQKQIIERLSAKLKQCQEQRDEMSQKLSESAQKMQMTQTNTEQIQKQTIQTQKQQISDLLNQVDTLIQQNTKLKEKTQDTTMFRIQSNDDAKTINELKKQITECHQLLNGNQSVQIIGELREMKQLLPYQGATEIKQKLDIIIKKLDNFNPTPMNDVLDNLLQKINSLEKTGFINTSQVQIDDFEPHNSLYSTQFKSQNQKQQYQVQDINFQNEINTLNKQIQDLTDQLTREKLKQCQQTNELYLEKQIQLYESDLKQTVQKLEAIQAEKWKIEQHNQQLVLQMNQLKSDLEDQKQLQQKFVQKEKIIDAQQQQLIDLRTTFSELNSLIKIHCGSDKNLLDQVQNLLKLRQKQSDMENDLVMLQSKYEESEQQRKEIRRRAREERDLRLELEAKVKAFENKYSEQENKLLKYRKDLTEIRQFAMEYTDMVAKEFDRINKRQAIKDMK</sequence>
<feature type="coiled-coil region" evidence="1">
    <location>
        <begin position="376"/>
        <end position="428"/>
    </location>
</feature>
<feature type="region of interest" description="Disordered" evidence="2">
    <location>
        <begin position="278"/>
        <end position="299"/>
    </location>
</feature>